<comment type="caution">
    <text evidence="1">The sequence shown here is derived from an EMBL/GenBank/DDBJ whole genome shotgun (WGS) entry which is preliminary data.</text>
</comment>
<name>A0ABN7WDH3_GIGMA</name>
<sequence length="67" mass="7814">FTKEEKYCCPKHFLYKLLIGLLEADIQEKRRLWIKGLTSVGLFDTIKDLLNSSKMTARTIELATHIM</sequence>
<evidence type="ECO:0000313" key="1">
    <source>
        <dbReference type="EMBL" id="CAG8827626.1"/>
    </source>
</evidence>
<accession>A0ABN7WDH3</accession>
<proteinExistence type="predicted"/>
<reference evidence="1 2" key="1">
    <citation type="submission" date="2021-06" db="EMBL/GenBank/DDBJ databases">
        <authorList>
            <person name="Kallberg Y."/>
            <person name="Tangrot J."/>
            <person name="Rosling A."/>
        </authorList>
    </citation>
    <scope>NUCLEOTIDE SEQUENCE [LARGE SCALE GENOMIC DNA]</scope>
    <source>
        <strain evidence="1 2">120-4 pot B 10/14</strain>
    </source>
</reference>
<keyword evidence="2" id="KW-1185">Reference proteome</keyword>
<organism evidence="1 2">
    <name type="scientific">Gigaspora margarita</name>
    <dbReference type="NCBI Taxonomy" id="4874"/>
    <lineage>
        <taxon>Eukaryota</taxon>
        <taxon>Fungi</taxon>
        <taxon>Fungi incertae sedis</taxon>
        <taxon>Mucoromycota</taxon>
        <taxon>Glomeromycotina</taxon>
        <taxon>Glomeromycetes</taxon>
        <taxon>Diversisporales</taxon>
        <taxon>Gigasporaceae</taxon>
        <taxon>Gigaspora</taxon>
    </lineage>
</organism>
<dbReference type="Proteomes" id="UP000789901">
    <property type="component" value="Unassembled WGS sequence"/>
</dbReference>
<evidence type="ECO:0000313" key="2">
    <source>
        <dbReference type="Proteomes" id="UP000789901"/>
    </source>
</evidence>
<protein>
    <submittedName>
        <fullName evidence="1">27687_t:CDS:1</fullName>
    </submittedName>
</protein>
<gene>
    <name evidence="1" type="ORF">GMARGA_LOCUS29466</name>
</gene>
<dbReference type="EMBL" id="CAJVQB010039701">
    <property type="protein sequence ID" value="CAG8827626.1"/>
    <property type="molecule type" value="Genomic_DNA"/>
</dbReference>
<feature type="non-terminal residue" evidence="1">
    <location>
        <position position="1"/>
    </location>
</feature>